<proteinExistence type="predicted"/>
<keyword evidence="2" id="KW-1133">Transmembrane helix</keyword>
<reference evidence="3 4" key="1">
    <citation type="journal article" date="2019" name="Int. J. Syst. Evol. Microbiol.">
        <title>The Global Catalogue of Microorganisms (GCM) 10K type strain sequencing project: providing services to taxonomists for standard genome sequencing and annotation.</title>
        <authorList>
            <consortium name="The Broad Institute Genomics Platform"/>
            <consortium name="The Broad Institute Genome Sequencing Center for Infectious Disease"/>
            <person name="Wu L."/>
            <person name="Ma J."/>
        </authorList>
    </citation>
    <scope>NUCLEOTIDE SEQUENCE [LARGE SCALE GENOMIC DNA]</scope>
    <source>
        <strain evidence="3 4">GX26</strain>
    </source>
</reference>
<evidence type="ECO:0000313" key="4">
    <source>
        <dbReference type="Proteomes" id="UP001596395"/>
    </source>
</evidence>
<dbReference type="Pfam" id="PF26047">
    <property type="entry name" value="DUF8015"/>
    <property type="match status" value="1"/>
</dbReference>
<evidence type="ECO:0000256" key="2">
    <source>
        <dbReference type="SAM" id="Phobius"/>
    </source>
</evidence>
<name>A0ABD5VDQ3_9EURY</name>
<feature type="transmembrane region" description="Helical" evidence="2">
    <location>
        <begin position="7"/>
        <end position="25"/>
    </location>
</feature>
<evidence type="ECO:0000256" key="1">
    <source>
        <dbReference type="SAM" id="MobiDB-lite"/>
    </source>
</evidence>
<feature type="compositionally biased region" description="Low complexity" evidence="1">
    <location>
        <begin position="64"/>
        <end position="82"/>
    </location>
</feature>
<keyword evidence="2" id="KW-0472">Membrane</keyword>
<accession>A0ABD5VDQ3</accession>
<feature type="transmembrane region" description="Helical" evidence="2">
    <location>
        <begin position="31"/>
        <end position="52"/>
    </location>
</feature>
<dbReference type="RefSeq" id="WP_336350605.1">
    <property type="nucleotide sequence ID" value="NZ_JAZAQL010000002.1"/>
</dbReference>
<dbReference type="InterPro" id="IPR058328">
    <property type="entry name" value="DUF8015"/>
</dbReference>
<dbReference type="EMBL" id="JBHSXN010000002">
    <property type="protein sequence ID" value="MFC6953650.1"/>
    <property type="molecule type" value="Genomic_DNA"/>
</dbReference>
<sequence>MTGYYDIVLGAIPLSLLGISGSLTFATDLALSTAVTLGALVAVALIGHAMFVNGPVDAPSLRQDAPATPTDSPTSTPVPDAE</sequence>
<feature type="region of interest" description="Disordered" evidence="1">
    <location>
        <begin position="60"/>
        <end position="82"/>
    </location>
</feature>
<dbReference type="Proteomes" id="UP001596395">
    <property type="component" value="Unassembled WGS sequence"/>
</dbReference>
<comment type="caution">
    <text evidence="3">The sequence shown here is derived from an EMBL/GenBank/DDBJ whole genome shotgun (WGS) entry which is preliminary data.</text>
</comment>
<organism evidence="3 4">
    <name type="scientific">Halorubellus litoreus</name>
    <dbReference type="NCBI Taxonomy" id="755308"/>
    <lineage>
        <taxon>Archaea</taxon>
        <taxon>Methanobacteriati</taxon>
        <taxon>Methanobacteriota</taxon>
        <taxon>Stenosarchaea group</taxon>
        <taxon>Halobacteria</taxon>
        <taxon>Halobacteriales</taxon>
        <taxon>Halorubellaceae</taxon>
        <taxon>Halorubellus</taxon>
    </lineage>
</organism>
<evidence type="ECO:0000313" key="3">
    <source>
        <dbReference type="EMBL" id="MFC6953650.1"/>
    </source>
</evidence>
<keyword evidence="2" id="KW-0812">Transmembrane</keyword>
<keyword evidence="4" id="KW-1185">Reference proteome</keyword>
<protein>
    <submittedName>
        <fullName evidence="3">Uncharacterized protein</fullName>
    </submittedName>
</protein>
<dbReference type="AlphaFoldDB" id="A0ABD5VDQ3"/>
<gene>
    <name evidence="3" type="ORF">ACFQGB_12325</name>
</gene>